<reference evidence="2 3" key="1">
    <citation type="submission" date="2023-07" db="EMBL/GenBank/DDBJ databases">
        <title>Genomic Encyclopedia of Type Strains, Phase IV (KMG-IV): sequencing the most valuable type-strain genomes for metagenomic binning, comparative biology and taxonomic classification.</title>
        <authorList>
            <person name="Goeker M."/>
        </authorList>
    </citation>
    <scope>NUCLEOTIDE SEQUENCE [LARGE SCALE GENOMIC DNA]</scope>
    <source>
        <strain evidence="2 3">DSM 5896</strain>
    </source>
</reference>
<dbReference type="InterPro" id="IPR002686">
    <property type="entry name" value="Transposase_17"/>
</dbReference>
<dbReference type="SUPFAM" id="SSF143422">
    <property type="entry name" value="Transposase IS200-like"/>
    <property type="match status" value="1"/>
</dbReference>
<name>A0ABU0FCY1_9HYPH</name>
<sequence>METLHCSKSHTVSKRGHEIQSGMAFAGYLPHWEAGEVPQAICFRLADSLPRAVVDRYLADLASWPESKAKIEERRRIEAVLDQGHGEAFLARSDIGAIVEDAMLFFDGIRYHLHAWCVMPNHVHALVTPLAEHSLSSLAHAWKSFSAHRINQALNRDGQVWFKEYFDRRIRDERHF</sequence>
<evidence type="ECO:0000313" key="3">
    <source>
        <dbReference type="Proteomes" id="UP001237448"/>
    </source>
</evidence>
<protein>
    <recommendedName>
        <fullName evidence="1">Transposase IS200-like domain-containing protein</fullName>
    </recommendedName>
</protein>
<keyword evidence="3" id="KW-1185">Reference proteome</keyword>
<gene>
    <name evidence="2" type="ORF">J3R73_002264</name>
</gene>
<dbReference type="Pfam" id="PF01797">
    <property type="entry name" value="Y1_Tnp"/>
    <property type="match status" value="1"/>
</dbReference>
<proteinExistence type="predicted"/>
<evidence type="ECO:0000313" key="2">
    <source>
        <dbReference type="EMBL" id="MDQ0392472.1"/>
    </source>
</evidence>
<dbReference type="InterPro" id="IPR052715">
    <property type="entry name" value="RAYT_transposase"/>
</dbReference>
<dbReference type="InterPro" id="IPR036515">
    <property type="entry name" value="Transposase_17_sf"/>
</dbReference>
<dbReference type="SMART" id="SM01321">
    <property type="entry name" value="Y1_Tnp"/>
    <property type="match status" value="1"/>
</dbReference>
<dbReference type="Gene3D" id="3.30.70.1290">
    <property type="entry name" value="Transposase IS200-like"/>
    <property type="match status" value="1"/>
</dbReference>
<dbReference type="Proteomes" id="UP001237448">
    <property type="component" value="Unassembled WGS sequence"/>
</dbReference>
<dbReference type="RefSeq" id="WP_307426396.1">
    <property type="nucleotide sequence ID" value="NZ_JAUSVK010000001.1"/>
</dbReference>
<dbReference type="PANTHER" id="PTHR36966">
    <property type="entry name" value="REP-ASSOCIATED TYROSINE TRANSPOSASE"/>
    <property type="match status" value="1"/>
</dbReference>
<dbReference type="PANTHER" id="PTHR36966:SF1">
    <property type="entry name" value="REP-ASSOCIATED TYROSINE TRANSPOSASE"/>
    <property type="match status" value="1"/>
</dbReference>
<accession>A0ABU0FCY1</accession>
<dbReference type="EMBL" id="JAUSVK010000001">
    <property type="protein sequence ID" value="MDQ0392472.1"/>
    <property type="molecule type" value="Genomic_DNA"/>
</dbReference>
<comment type="caution">
    <text evidence="2">The sequence shown here is derived from an EMBL/GenBank/DDBJ whole genome shotgun (WGS) entry which is preliminary data.</text>
</comment>
<organism evidence="2 3">
    <name type="scientific">Labrys monachus</name>
    <dbReference type="NCBI Taxonomy" id="217067"/>
    <lineage>
        <taxon>Bacteria</taxon>
        <taxon>Pseudomonadati</taxon>
        <taxon>Pseudomonadota</taxon>
        <taxon>Alphaproteobacteria</taxon>
        <taxon>Hyphomicrobiales</taxon>
        <taxon>Xanthobacteraceae</taxon>
        <taxon>Labrys</taxon>
    </lineage>
</organism>
<feature type="domain" description="Transposase IS200-like" evidence="1">
    <location>
        <begin position="82"/>
        <end position="176"/>
    </location>
</feature>
<evidence type="ECO:0000259" key="1">
    <source>
        <dbReference type="SMART" id="SM01321"/>
    </source>
</evidence>